<evidence type="ECO:0000313" key="3">
    <source>
        <dbReference type="EMBL" id="EXX79685.1"/>
    </source>
</evidence>
<dbReference type="FunFam" id="2.60.40.1180:FF:000003">
    <property type="entry name" value="1,4-alpha-glucan-branching enzyme, chloroplastic/amyloplastic"/>
    <property type="match status" value="1"/>
</dbReference>
<feature type="domain" description="Alpha-amylase/branching enzyme C-terminal all beta" evidence="2">
    <location>
        <begin position="17"/>
        <end position="111"/>
    </location>
</feature>
<dbReference type="GO" id="GO:0043169">
    <property type="term" value="F:cation binding"/>
    <property type="evidence" value="ECO:0007669"/>
    <property type="project" value="InterPro"/>
</dbReference>
<dbReference type="SUPFAM" id="SSF51011">
    <property type="entry name" value="Glycosyl hydrolase domain"/>
    <property type="match status" value="1"/>
</dbReference>
<dbReference type="Proteomes" id="UP000022910">
    <property type="component" value="Unassembled WGS sequence"/>
</dbReference>
<dbReference type="InterPro" id="IPR006048">
    <property type="entry name" value="A-amylase/branching_C"/>
</dbReference>
<dbReference type="EMBL" id="JEMT01001795">
    <property type="protein sequence ID" value="EXX79685.1"/>
    <property type="molecule type" value="Genomic_DNA"/>
</dbReference>
<comment type="pathway">
    <text evidence="1">Glycan biosynthesis; glycogen biosynthesis.</text>
</comment>
<protein>
    <submittedName>
        <fullName evidence="3">1,4-alpha-glucan branching enzyme</fullName>
    </submittedName>
</protein>
<evidence type="ECO:0000313" key="4">
    <source>
        <dbReference type="Proteomes" id="UP000022910"/>
    </source>
</evidence>
<gene>
    <name evidence="3" type="ORF">RirG_003210</name>
</gene>
<dbReference type="AlphaFoldDB" id="A0A015KJ90"/>
<sequence>MQHLEEQYGWLSSPQAYISLKHNENKLVAFERGNLLWIFNFHPTQSFADYKIGTEWAGKYSIALNTDRKIFGGHDRIDESISYHSQPHEWDGRKNYIQVYIPCRVALVLSHC</sequence>
<comment type="caution">
    <text evidence="3">The sequence shown here is derived from an EMBL/GenBank/DDBJ whole genome shotgun (WGS) entry which is preliminary data.</text>
</comment>
<dbReference type="Gene3D" id="2.60.40.1180">
    <property type="entry name" value="Golgi alpha-mannosidase II"/>
    <property type="match status" value="1"/>
</dbReference>
<dbReference type="STRING" id="1432141.A0A015KJ90"/>
<name>A0A015KJ90_RHIIW</name>
<dbReference type="GO" id="GO:0005737">
    <property type="term" value="C:cytoplasm"/>
    <property type="evidence" value="ECO:0007669"/>
    <property type="project" value="TreeGrafter"/>
</dbReference>
<dbReference type="InterPro" id="IPR013780">
    <property type="entry name" value="Glyco_hydro_b"/>
</dbReference>
<dbReference type="PANTHER" id="PTHR43651">
    <property type="entry name" value="1,4-ALPHA-GLUCAN-BRANCHING ENZYME"/>
    <property type="match status" value="1"/>
</dbReference>
<dbReference type="GO" id="GO:0005978">
    <property type="term" value="P:glycogen biosynthetic process"/>
    <property type="evidence" value="ECO:0007669"/>
    <property type="project" value="TreeGrafter"/>
</dbReference>
<evidence type="ECO:0000256" key="1">
    <source>
        <dbReference type="ARBA" id="ARBA00004964"/>
    </source>
</evidence>
<dbReference type="Pfam" id="PF02806">
    <property type="entry name" value="Alpha-amylase_C"/>
    <property type="match status" value="1"/>
</dbReference>
<accession>A0A015KJ90</accession>
<reference evidence="3 4" key="1">
    <citation type="submission" date="2014-02" db="EMBL/GenBank/DDBJ databases">
        <title>Single nucleus genome sequencing reveals high similarity among nuclei of an endomycorrhizal fungus.</title>
        <authorList>
            <person name="Lin K."/>
            <person name="Geurts R."/>
            <person name="Zhang Z."/>
            <person name="Limpens E."/>
            <person name="Saunders D.G."/>
            <person name="Mu D."/>
            <person name="Pang E."/>
            <person name="Cao H."/>
            <person name="Cha H."/>
            <person name="Lin T."/>
            <person name="Zhou Q."/>
            <person name="Shang Y."/>
            <person name="Li Y."/>
            <person name="Ivanov S."/>
            <person name="Sharma T."/>
            <person name="Velzen R.V."/>
            <person name="Ruijter N.D."/>
            <person name="Aanen D.K."/>
            <person name="Win J."/>
            <person name="Kamoun S."/>
            <person name="Bisseling T."/>
            <person name="Huang S."/>
        </authorList>
    </citation>
    <scope>NUCLEOTIDE SEQUENCE [LARGE SCALE GENOMIC DNA]</scope>
    <source>
        <strain evidence="4">DAOM197198w</strain>
    </source>
</reference>
<evidence type="ECO:0000259" key="2">
    <source>
        <dbReference type="Pfam" id="PF02806"/>
    </source>
</evidence>
<dbReference type="PANTHER" id="PTHR43651:SF3">
    <property type="entry name" value="1,4-ALPHA-GLUCAN-BRANCHING ENZYME"/>
    <property type="match status" value="1"/>
</dbReference>
<dbReference type="OrthoDB" id="196493at2759"/>
<organism evidence="3 4">
    <name type="scientific">Rhizophagus irregularis (strain DAOM 197198w)</name>
    <name type="common">Glomus intraradices</name>
    <dbReference type="NCBI Taxonomy" id="1432141"/>
    <lineage>
        <taxon>Eukaryota</taxon>
        <taxon>Fungi</taxon>
        <taxon>Fungi incertae sedis</taxon>
        <taxon>Mucoromycota</taxon>
        <taxon>Glomeromycotina</taxon>
        <taxon>Glomeromycetes</taxon>
        <taxon>Glomerales</taxon>
        <taxon>Glomeraceae</taxon>
        <taxon>Rhizophagus</taxon>
    </lineage>
</organism>
<dbReference type="HOGENOM" id="CLU_172007_0_0_1"/>
<proteinExistence type="predicted"/>
<dbReference type="GO" id="GO:0003844">
    <property type="term" value="F:1,4-alpha-glucan branching enzyme activity"/>
    <property type="evidence" value="ECO:0007669"/>
    <property type="project" value="TreeGrafter"/>
</dbReference>
<keyword evidence="4" id="KW-1185">Reference proteome</keyword>